<sequence>MSRQWMRRALLALAPAAALFLAGCGSGTIESQLEPTRVFAFGTGFSDLGQVGNRQTVNDNTINIWTQEAAASFTYLMGPVVTAGGTDYATRNARIVATPDAAGNAATPTVAKQIDTFLAGTTPTATDLVFIEGGITDIIAEVGKLNAGTQTSAQTLANVQQAGRDLAAQTRRLVQAGASHVVVVGTIDLSRTPWGITTGQGALLTDLSTKFNTELLTSIVDLGASVLYVDAAFQFNLMSSNPGIFGLNNSTDVACTSVDPGPGIGIGAGKVNAALCTPATIVAGINYNLYMWADPVYPTPFVQRYFGDYAYQRIRSRW</sequence>
<dbReference type="Proteomes" id="UP000651050">
    <property type="component" value="Unassembled WGS sequence"/>
</dbReference>
<dbReference type="AlphaFoldDB" id="A0A931H551"/>
<organism evidence="2 3">
    <name type="scientific">Caenimonas aquaedulcis</name>
    <dbReference type="NCBI Taxonomy" id="2793270"/>
    <lineage>
        <taxon>Bacteria</taxon>
        <taxon>Pseudomonadati</taxon>
        <taxon>Pseudomonadota</taxon>
        <taxon>Betaproteobacteria</taxon>
        <taxon>Burkholderiales</taxon>
        <taxon>Comamonadaceae</taxon>
        <taxon>Caenimonas</taxon>
    </lineage>
</organism>
<accession>A0A931H551</accession>
<dbReference type="SUPFAM" id="SSF52266">
    <property type="entry name" value="SGNH hydrolase"/>
    <property type="match status" value="1"/>
</dbReference>
<dbReference type="InterPro" id="IPR001087">
    <property type="entry name" value="GDSL"/>
</dbReference>
<reference evidence="2" key="1">
    <citation type="submission" date="2020-11" db="EMBL/GenBank/DDBJ databases">
        <title>Bacterial whole genome sequence for Caenimonas sp. DR4.4.</title>
        <authorList>
            <person name="Le V."/>
            <person name="Ko S.-R."/>
            <person name="Ahn C.-Y."/>
            <person name="Oh H.-M."/>
        </authorList>
    </citation>
    <scope>NUCLEOTIDE SEQUENCE</scope>
    <source>
        <strain evidence="2">DR4.4</strain>
    </source>
</reference>
<dbReference type="CDD" id="cd01847">
    <property type="entry name" value="Triacylglycerol_lipase_like"/>
    <property type="match status" value="1"/>
</dbReference>
<dbReference type="GO" id="GO:0016788">
    <property type="term" value="F:hydrolase activity, acting on ester bonds"/>
    <property type="evidence" value="ECO:0007669"/>
    <property type="project" value="InterPro"/>
</dbReference>
<protein>
    <submittedName>
        <fullName evidence="2">SGNH/GDSL hydrolase family protein</fullName>
    </submittedName>
</protein>
<dbReference type="InterPro" id="IPR036514">
    <property type="entry name" value="SGNH_hydro_sf"/>
</dbReference>
<feature type="chain" id="PRO_5037243009" evidence="1">
    <location>
        <begin position="23"/>
        <end position="318"/>
    </location>
</feature>
<name>A0A931H551_9BURK</name>
<dbReference type="RefSeq" id="WP_196986656.1">
    <property type="nucleotide sequence ID" value="NZ_JADWYS010000001.1"/>
</dbReference>
<dbReference type="Pfam" id="PF00657">
    <property type="entry name" value="Lipase_GDSL"/>
    <property type="match status" value="1"/>
</dbReference>
<keyword evidence="3" id="KW-1185">Reference proteome</keyword>
<dbReference type="EMBL" id="JADWYS010000001">
    <property type="protein sequence ID" value="MBG9388824.1"/>
    <property type="molecule type" value="Genomic_DNA"/>
</dbReference>
<keyword evidence="2" id="KW-0378">Hydrolase</keyword>
<evidence type="ECO:0000313" key="3">
    <source>
        <dbReference type="Proteomes" id="UP000651050"/>
    </source>
</evidence>
<evidence type="ECO:0000313" key="2">
    <source>
        <dbReference type="EMBL" id="MBG9388824.1"/>
    </source>
</evidence>
<dbReference type="Gene3D" id="3.40.50.1110">
    <property type="entry name" value="SGNH hydrolase"/>
    <property type="match status" value="1"/>
</dbReference>
<evidence type="ECO:0000256" key="1">
    <source>
        <dbReference type="SAM" id="SignalP"/>
    </source>
</evidence>
<comment type="caution">
    <text evidence="2">The sequence shown here is derived from an EMBL/GenBank/DDBJ whole genome shotgun (WGS) entry which is preliminary data.</text>
</comment>
<proteinExistence type="predicted"/>
<dbReference type="PROSITE" id="PS51257">
    <property type="entry name" value="PROKAR_LIPOPROTEIN"/>
    <property type="match status" value="1"/>
</dbReference>
<feature type="signal peptide" evidence="1">
    <location>
        <begin position="1"/>
        <end position="22"/>
    </location>
</feature>
<gene>
    <name evidence="2" type="ORF">I5803_12395</name>
</gene>
<keyword evidence="1" id="KW-0732">Signal</keyword>